<accession>A0A2P6MM35</accession>
<evidence type="ECO:0000313" key="2">
    <source>
        <dbReference type="EMBL" id="PRP72756.1"/>
    </source>
</evidence>
<feature type="non-terminal residue" evidence="2">
    <location>
        <position position="1"/>
    </location>
</feature>
<evidence type="ECO:0000313" key="3">
    <source>
        <dbReference type="Proteomes" id="UP000241769"/>
    </source>
</evidence>
<evidence type="ECO:0000256" key="1">
    <source>
        <dbReference type="SAM" id="SignalP"/>
    </source>
</evidence>
<protein>
    <submittedName>
        <fullName evidence="2">Uncharacterized protein</fullName>
    </submittedName>
</protein>
<dbReference type="InParanoid" id="A0A2P6MM35"/>
<feature type="non-terminal residue" evidence="2">
    <location>
        <position position="133"/>
    </location>
</feature>
<proteinExistence type="predicted"/>
<dbReference type="EMBL" id="MDYQ01000814">
    <property type="protein sequence ID" value="PRP72756.1"/>
    <property type="molecule type" value="Genomic_DNA"/>
</dbReference>
<organism evidence="2 3">
    <name type="scientific">Planoprotostelium fungivorum</name>
    <dbReference type="NCBI Taxonomy" id="1890364"/>
    <lineage>
        <taxon>Eukaryota</taxon>
        <taxon>Amoebozoa</taxon>
        <taxon>Evosea</taxon>
        <taxon>Variosea</taxon>
        <taxon>Cavosteliida</taxon>
        <taxon>Cavosteliaceae</taxon>
        <taxon>Planoprotostelium</taxon>
    </lineage>
</organism>
<dbReference type="Proteomes" id="UP000241769">
    <property type="component" value="Unassembled WGS sequence"/>
</dbReference>
<name>A0A2P6MM35_9EUKA</name>
<gene>
    <name evidence="2" type="ORF">PROFUN_17154</name>
</gene>
<reference evidence="2 3" key="1">
    <citation type="journal article" date="2018" name="Genome Biol. Evol.">
        <title>Multiple Roots of Fruiting Body Formation in Amoebozoa.</title>
        <authorList>
            <person name="Hillmann F."/>
            <person name="Forbes G."/>
            <person name="Novohradska S."/>
            <person name="Ferling I."/>
            <person name="Riege K."/>
            <person name="Groth M."/>
            <person name="Westermann M."/>
            <person name="Marz M."/>
            <person name="Spaller T."/>
            <person name="Winckler T."/>
            <person name="Schaap P."/>
            <person name="Glockner G."/>
        </authorList>
    </citation>
    <scope>NUCLEOTIDE SEQUENCE [LARGE SCALE GENOMIC DNA]</scope>
    <source>
        <strain evidence="2 3">Jena</strain>
    </source>
</reference>
<keyword evidence="1" id="KW-0732">Signal</keyword>
<sequence length="133" mass="15375">SNPRLMTGLPLLVIMVLLTVAQDTQYNQIRTKVCKRWSAEKLEEREEQMDPERLLLISRAACFINMTANRQKAEDGIYQGKQTSDDDLISKSSSEKEFFKLMVNSGFGKMLQQDNNRLEIMRHADKQHKGLIE</sequence>
<comment type="caution">
    <text evidence="2">The sequence shown here is derived from an EMBL/GenBank/DDBJ whole genome shotgun (WGS) entry which is preliminary data.</text>
</comment>
<feature type="signal peptide" evidence="1">
    <location>
        <begin position="1"/>
        <end position="21"/>
    </location>
</feature>
<keyword evidence="3" id="KW-1185">Reference proteome</keyword>
<feature type="chain" id="PRO_5015103854" evidence="1">
    <location>
        <begin position="22"/>
        <end position="133"/>
    </location>
</feature>
<dbReference type="AlphaFoldDB" id="A0A2P6MM35"/>